<dbReference type="InterPro" id="IPR011048">
    <property type="entry name" value="Haem_d1_sf"/>
</dbReference>
<evidence type="ECO:0000313" key="6">
    <source>
        <dbReference type="EMBL" id="GAA5145620.1"/>
    </source>
</evidence>
<protein>
    <recommendedName>
        <fullName evidence="5">Protein kinase domain-containing protein</fullName>
    </recommendedName>
</protein>
<dbReference type="PANTHER" id="PTHR47197">
    <property type="entry name" value="PROTEIN NIRF"/>
    <property type="match status" value="1"/>
</dbReference>
<proteinExistence type="predicted"/>
<dbReference type="SMART" id="SM00220">
    <property type="entry name" value="S_TKc"/>
    <property type="match status" value="1"/>
</dbReference>
<dbReference type="InterPro" id="IPR017441">
    <property type="entry name" value="Protein_kinase_ATP_BS"/>
</dbReference>
<dbReference type="PROSITE" id="PS00108">
    <property type="entry name" value="PROTEIN_KINASE_ST"/>
    <property type="match status" value="1"/>
</dbReference>
<organism evidence="6 7">
    <name type="scientific">Pseudonocardia eucalypti</name>
    <dbReference type="NCBI Taxonomy" id="648755"/>
    <lineage>
        <taxon>Bacteria</taxon>
        <taxon>Bacillati</taxon>
        <taxon>Actinomycetota</taxon>
        <taxon>Actinomycetes</taxon>
        <taxon>Pseudonocardiales</taxon>
        <taxon>Pseudonocardiaceae</taxon>
        <taxon>Pseudonocardia</taxon>
    </lineage>
</organism>
<keyword evidence="1 3" id="KW-0547">Nucleotide-binding</keyword>
<keyword evidence="2 3" id="KW-0067">ATP-binding</keyword>
<dbReference type="Pfam" id="PF00069">
    <property type="entry name" value="Pkinase"/>
    <property type="match status" value="1"/>
</dbReference>
<dbReference type="InterPro" id="IPR015943">
    <property type="entry name" value="WD40/YVTN_repeat-like_dom_sf"/>
</dbReference>
<dbReference type="InterPro" id="IPR000719">
    <property type="entry name" value="Prot_kinase_dom"/>
</dbReference>
<dbReference type="SUPFAM" id="SSF56112">
    <property type="entry name" value="Protein kinase-like (PK-like)"/>
    <property type="match status" value="1"/>
</dbReference>
<comment type="caution">
    <text evidence="6">The sequence shown here is derived from an EMBL/GenBank/DDBJ whole genome shotgun (WGS) entry which is preliminary data.</text>
</comment>
<evidence type="ECO:0000256" key="3">
    <source>
        <dbReference type="PROSITE-ProRule" id="PRU10141"/>
    </source>
</evidence>
<feature type="domain" description="Protein kinase" evidence="5">
    <location>
        <begin position="19"/>
        <end position="272"/>
    </location>
</feature>
<gene>
    <name evidence="6" type="ORF">GCM10023321_03790</name>
</gene>
<dbReference type="InterPro" id="IPR011009">
    <property type="entry name" value="Kinase-like_dom_sf"/>
</dbReference>
<dbReference type="InterPro" id="IPR008271">
    <property type="entry name" value="Ser/Thr_kinase_AS"/>
</dbReference>
<dbReference type="Gene3D" id="2.130.10.10">
    <property type="entry name" value="YVTN repeat-like/Quinoprotein amine dehydrogenase"/>
    <property type="match status" value="3"/>
</dbReference>
<dbReference type="PROSITE" id="PS50011">
    <property type="entry name" value="PROTEIN_KINASE_DOM"/>
    <property type="match status" value="1"/>
</dbReference>
<dbReference type="InterPro" id="IPR051200">
    <property type="entry name" value="Host-pathogen_enzymatic-act"/>
</dbReference>
<dbReference type="Gene3D" id="3.30.200.20">
    <property type="entry name" value="Phosphorylase Kinase, domain 1"/>
    <property type="match status" value="1"/>
</dbReference>
<dbReference type="PANTHER" id="PTHR47197:SF3">
    <property type="entry name" value="DIHYDRO-HEME D1 DEHYDROGENASE"/>
    <property type="match status" value="1"/>
</dbReference>
<dbReference type="EMBL" id="BAABJP010000001">
    <property type="protein sequence ID" value="GAA5145620.1"/>
    <property type="molecule type" value="Genomic_DNA"/>
</dbReference>
<evidence type="ECO:0000259" key="5">
    <source>
        <dbReference type="PROSITE" id="PS50011"/>
    </source>
</evidence>
<dbReference type="SUPFAM" id="SSF51004">
    <property type="entry name" value="C-terminal (heme d1) domain of cytochrome cd1-nitrite reductase"/>
    <property type="match status" value="1"/>
</dbReference>
<feature type="binding site" evidence="3">
    <location>
        <position position="47"/>
    </location>
    <ligand>
        <name>ATP</name>
        <dbReference type="ChEBI" id="CHEBI:30616"/>
    </ligand>
</feature>
<name>A0ABP9PIU6_9PSEU</name>
<feature type="compositionally biased region" description="Pro residues" evidence="4">
    <location>
        <begin position="600"/>
        <end position="616"/>
    </location>
</feature>
<evidence type="ECO:0000313" key="7">
    <source>
        <dbReference type="Proteomes" id="UP001428817"/>
    </source>
</evidence>
<sequence>MLTVIEQLRGEDPAQLGPFWLVGRLGAGGMGQVYLGRTPDGRLAAVKAVHGDLCGDPTFRERFAREIDTASRLRAPWTVPIVAADPHAPRPWLATEYVPGPSLEEYVAHAGPLPAATVGVLAGRMAEALAAVHALGIAHRDLKPSNLLLAPDGPRLVDFGIAHAAGATKLTATGMVVGTPAFMSPEQANGLDGGPASDVFSLASTLVFGCTGKGPFGVTGNPVAMLYRITDAEPELAGLPEWLREEFVPCLAKDPEERPSSRDLAARFAPRTDVPGGWPPPGLPAAPPAGMPVVQPPGATAIPLAGLPTTALPGAPTTPPPSGAMTPPGSVVPLPGAFLTPRPGARVTNRPLAKRPAAWVGLASAVALLVLAVVFWPSGPAAVAAGPPRPAAVAGAPAPVPGLVSRRLTTVSVGSPAKEWTEQVLVGKGGAKAYLRTRDGVYVLDTASNTVTVKIDIDGTSSGMALSSDGQRLGVVTLSNFLTVIDTAAERPVGTFPLAGGPGLSTPFQGGSVFNVTNQLALSSDGRVAYVVNTASGAVALVDTASGAVTGAVPVGPKPFGIAVTPDGRRLLVGVVENDLRAVAVVDTAGRTKLGTVMLEPPPVPNPDYTPRPPNRGPETIVVAPDGGRAYISKGDFDGTLDLVDVNAVRKLGAHRVQTRLEGLAFSPSGRYLYGVPKYGKERRLVVVDTANGFVVERVDVGLEPSGCAVSPDGRRAYVAGPGAGADRSDDPGAVAVVDISQRN</sequence>
<evidence type="ECO:0000256" key="1">
    <source>
        <dbReference type="ARBA" id="ARBA00022741"/>
    </source>
</evidence>
<dbReference type="CDD" id="cd14014">
    <property type="entry name" value="STKc_PknB_like"/>
    <property type="match status" value="1"/>
</dbReference>
<evidence type="ECO:0000256" key="2">
    <source>
        <dbReference type="ARBA" id="ARBA00022840"/>
    </source>
</evidence>
<accession>A0ABP9PIU6</accession>
<keyword evidence="7" id="KW-1185">Reference proteome</keyword>
<feature type="region of interest" description="Disordered" evidence="4">
    <location>
        <begin position="596"/>
        <end position="616"/>
    </location>
</feature>
<dbReference type="Gene3D" id="1.10.510.10">
    <property type="entry name" value="Transferase(Phosphotransferase) domain 1"/>
    <property type="match status" value="1"/>
</dbReference>
<reference evidence="7" key="1">
    <citation type="journal article" date="2019" name="Int. J. Syst. Evol. Microbiol.">
        <title>The Global Catalogue of Microorganisms (GCM) 10K type strain sequencing project: providing services to taxonomists for standard genome sequencing and annotation.</title>
        <authorList>
            <consortium name="The Broad Institute Genomics Platform"/>
            <consortium name="The Broad Institute Genome Sequencing Center for Infectious Disease"/>
            <person name="Wu L."/>
            <person name="Ma J."/>
        </authorList>
    </citation>
    <scope>NUCLEOTIDE SEQUENCE [LARGE SCALE GENOMIC DNA]</scope>
    <source>
        <strain evidence="7">JCM 18303</strain>
    </source>
</reference>
<dbReference type="PROSITE" id="PS00107">
    <property type="entry name" value="PROTEIN_KINASE_ATP"/>
    <property type="match status" value="1"/>
</dbReference>
<evidence type="ECO:0000256" key="4">
    <source>
        <dbReference type="SAM" id="MobiDB-lite"/>
    </source>
</evidence>
<dbReference type="Proteomes" id="UP001428817">
    <property type="component" value="Unassembled WGS sequence"/>
</dbReference>